<dbReference type="InterPro" id="IPR022920">
    <property type="entry name" value="Disulphide_bond_form_DsbB"/>
</dbReference>
<dbReference type="EMBL" id="NIWU01000003">
    <property type="protein sequence ID" value="OXR31513.1"/>
    <property type="molecule type" value="Genomic_DNA"/>
</dbReference>
<dbReference type="HAMAP" id="MF_00286">
    <property type="entry name" value="DsbB"/>
    <property type="match status" value="1"/>
</dbReference>
<evidence type="ECO:0000256" key="6">
    <source>
        <dbReference type="ARBA" id="ARBA00022692"/>
    </source>
</evidence>
<keyword evidence="9 14" id="KW-0560">Oxidoreductase</keyword>
<organism evidence="17 19">
    <name type="scientific">Pseudomonas umsongensis</name>
    <dbReference type="NCBI Taxonomy" id="198618"/>
    <lineage>
        <taxon>Bacteria</taxon>
        <taxon>Pseudomonadati</taxon>
        <taxon>Pseudomonadota</taxon>
        <taxon>Gammaproteobacteria</taxon>
        <taxon>Pseudomonadales</taxon>
        <taxon>Pseudomonadaceae</taxon>
        <taxon>Pseudomonas</taxon>
    </lineage>
</organism>
<evidence type="ECO:0000256" key="8">
    <source>
        <dbReference type="ARBA" id="ARBA00022989"/>
    </source>
</evidence>
<dbReference type="RefSeq" id="WP_020799326.1">
    <property type="nucleotide sequence ID" value="NZ_CP044409.1"/>
</dbReference>
<dbReference type="GO" id="GO:0015035">
    <property type="term" value="F:protein-disulfide reductase activity"/>
    <property type="evidence" value="ECO:0007669"/>
    <property type="project" value="UniProtKB-UniRule"/>
</dbReference>
<keyword evidence="10 14" id="KW-0472">Membrane</keyword>
<dbReference type="Proteomes" id="UP000215455">
    <property type="component" value="Unassembled WGS sequence"/>
</dbReference>
<feature type="topological domain" description="Cytoplasmic" evidence="14">
    <location>
        <begin position="1"/>
        <end position="9"/>
    </location>
</feature>
<keyword evidence="18" id="KW-1185">Reference proteome</keyword>
<dbReference type="SUPFAM" id="SSF158442">
    <property type="entry name" value="DsbB-like"/>
    <property type="match status" value="1"/>
</dbReference>
<evidence type="ECO:0000256" key="14">
    <source>
        <dbReference type="HAMAP-Rule" id="MF_00286"/>
    </source>
</evidence>
<evidence type="ECO:0000313" key="19">
    <source>
        <dbReference type="Proteomes" id="UP000501367"/>
    </source>
</evidence>
<dbReference type="GO" id="GO:0009055">
    <property type="term" value="F:electron transfer activity"/>
    <property type="evidence" value="ECO:0007669"/>
    <property type="project" value="UniProtKB-UniRule"/>
</dbReference>
<dbReference type="PANTHER" id="PTHR36570:SF3">
    <property type="entry name" value="DISULFIDE BOND FORMATION PROTEIN B"/>
    <property type="match status" value="1"/>
</dbReference>
<evidence type="ECO:0000256" key="5">
    <source>
        <dbReference type="ARBA" id="ARBA00022519"/>
    </source>
</evidence>
<evidence type="ECO:0000313" key="18">
    <source>
        <dbReference type="Proteomes" id="UP000215455"/>
    </source>
</evidence>
<keyword evidence="6 14" id="KW-0812">Transmembrane</keyword>
<dbReference type="Gene3D" id="1.20.1550.10">
    <property type="entry name" value="DsbB-like"/>
    <property type="match status" value="1"/>
</dbReference>
<dbReference type="InterPro" id="IPR003752">
    <property type="entry name" value="DiS_bond_form_DsbB/BdbC"/>
</dbReference>
<evidence type="ECO:0000313" key="16">
    <source>
        <dbReference type="EMBL" id="OXR31513.1"/>
    </source>
</evidence>
<protein>
    <recommendedName>
        <fullName evidence="14">Disulfide bond formation protein B</fullName>
    </recommendedName>
    <alternativeName>
        <fullName evidence="14">Disulfide oxidoreductase</fullName>
    </alternativeName>
</protein>
<dbReference type="EMBL" id="CP051487">
    <property type="protein sequence ID" value="QJC82355.1"/>
    <property type="molecule type" value="Genomic_DNA"/>
</dbReference>
<keyword evidence="13 14" id="KW-0676">Redox-active center</keyword>
<reference evidence="17 19" key="2">
    <citation type="submission" date="2020-04" db="EMBL/GenBank/DDBJ databases">
        <authorList>
            <person name="Yao Y."/>
            <person name="He Z."/>
        </authorList>
    </citation>
    <scope>NUCLEOTIDE SEQUENCE [LARGE SCALE GENOMIC DNA]</scope>
    <source>
        <strain evidence="17 19">CY-1</strain>
    </source>
</reference>
<reference evidence="16 18" key="1">
    <citation type="submission" date="2017-06" db="EMBL/GenBank/DDBJ databases">
        <authorList>
            <person name="Furmanczyk E.M."/>
        </authorList>
    </citation>
    <scope>NUCLEOTIDE SEQUENCE [LARGE SCALE GENOMIC DNA]</scope>
    <source>
        <strain evidence="16 18">DSM 16611</strain>
    </source>
</reference>
<evidence type="ECO:0000256" key="9">
    <source>
        <dbReference type="ARBA" id="ARBA00023002"/>
    </source>
</evidence>
<comment type="caution">
    <text evidence="14">Lacks conserved residue(s) required for the propagation of feature annotation.</text>
</comment>
<dbReference type="Pfam" id="PF02600">
    <property type="entry name" value="DsbB"/>
    <property type="match status" value="1"/>
</dbReference>
<dbReference type="AlphaFoldDB" id="A0AAE6ZZP6"/>
<accession>A0AAE6ZZP6</accession>
<keyword evidence="12 14" id="KW-0143">Chaperone</keyword>
<feature type="transmembrane region" description="Helical" evidence="15">
    <location>
        <begin position="9"/>
        <end position="26"/>
    </location>
</feature>
<keyword evidence="4 14" id="KW-1003">Cell membrane</keyword>
<comment type="similarity">
    <text evidence="2 14">Belongs to the DsbB family.</text>
</comment>
<dbReference type="InterPro" id="IPR050183">
    <property type="entry name" value="DsbB"/>
</dbReference>
<feature type="transmembrane region" description="Helical" evidence="15">
    <location>
        <begin position="32"/>
        <end position="55"/>
    </location>
</feature>
<feature type="topological domain" description="Cytoplasmic" evidence="14">
    <location>
        <begin position="62"/>
        <end position="67"/>
    </location>
</feature>
<evidence type="ECO:0000256" key="12">
    <source>
        <dbReference type="ARBA" id="ARBA00023186"/>
    </source>
</evidence>
<gene>
    <name evidence="14" type="primary">dsbB</name>
    <name evidence="17" type="ORF">HGP31_30145</name>
    <name evidence="16" type="ORF">PSUM_17950</name>
</gene>
<proteinExistence type="inferred from homology"/>
<evidence type="ECO:0000256" key="2">
    <source>
        <dbReference type="ARBA" id="ARBA00008823"/>
    </source>
</evidence>
<evidence type="ECO:0000256" key="15">
    <source>
        <dbReference type="SAM" id="Phobius"/>
    </source>
</evidence>
<dbReference type="GeneID" id="72197906"/>
<dbReference type="KEGG" id="pum:HGP31_30145"/>
<feature type="transmembrane region" description="Helical" evidence="15">
    <location>
        <begin position="67"/>
        <end position="85"/>
    </location>
</feature>
<evidence type="ECO:0000256" key="7">
    <source>
        <dbReference type="ARBA" id="ARBA00022982"/>
    </source>
</evidence>
<evidence type="ECO:0000256" key="11">
    <source>
        <dbReference type="ARBA" id="ARBA00023157"/>
    </source>
</evidence>
<dbReference type="GO" id="GO:0005886">
    <property type="term" value="C:plasma membrane"/>
    <property type="evidence" value="ECO:0007669"/>
    <property type="project" value="UniProtKB-SubCell"/>
</dbReference>
<evidence type="ECO:0000256" key="13">
    <source>
        <dbReference type="ARBA" id="ARBA00023284"/>
    </source>
</evidence>
<keyword evidence="7 14" id="KW-0249">Electron transport</keyword>
<dbReference type="GO" id="GO:0006457">
    <property type="term" value="P:protein folding"/>
    <property type="evidence" value="ECO:0007669"/>
    <property type="project" value="InterPro"/>
</dbReference>
<feature type="topological domain" description="Cytoplasmic" evidence="14">
    <location>
        <begin position="162"/>
        <end position="183"/>
    </location>
</feature>
<evidence type="ECO:0000256" key="4">
    <source>
        <dbReference type="ARBA" id="ARBA00022475"/>
    </source>
</evidence>
<evidence type="ECO:0000256" key="1">
    <source>
        <dbReference type="ARBA" id="ARBA00004429"/>
    </source>
</evidence>
<evidence type="ECO:0000313" key="17">
    <source>
        <dbReference type="EMBL" id="QJC82355.1"/>
    </source>
</evidence>
<keyword evidence="11 14" id="KW-1015">Disulfide bond</keyword>
<feature type="transmembrane region" description="Helical" evidence="15">
    <location>
        <begin position="143"/>
        <end position="164"/>
    </location>
</feature>
<sequence length="183" mass="19848">MSLACPRSLFFTVFIAGALALGVSYYLEYAVGLQPCGLCLLQRACLALLTGLSLIASVHGPGRLGAFVYWLLGLFCGLLGTFTAWRQVLLQSDPVHQLSACSPDLAEVFTSAPWLRVAQQLFQSAVDCPRIAWTLFDLSIPEWSLLFFVAVMIPGIYQLIGLALSASRRPLGGESSHRVLAKD</sequence>
<evidence type="ECO:0000256" key="10">
    <source>
        <dbReference type="ARBA" id="ARBA00023136"/>
    </source>
</evidence>
<feature type="topological domain" description="Periplasmic" evidence="14">
    <location>
        <begin position="27"/>
        <end position="44"/>
    </location>
</feature>
<evidence type="ECO:0000256" key="3">
    <source>
        <dbReference type="ARBA" id="ARBA00022448"/>
    </source>
</evidence>
<name>A0AAE6ZZP6_9PSED</name>
<dbReference type="Proteomes" id="UP000501367">
    <property type="component" value="Chromosome"/>
</dbReference>
<dbReference type="InterPro" id="IPR023380">
    <property type="entry name" value="DsbB-like_sf"/>
</dbReference>
<keyword evidence="3 14" id="KW-0813">Transport</keyword>
<comment type="subcellular location">
    <subcellularLocation>
        <location evidence="1">Cell inner membrane</location>
        <topology evidence="1">Multi-pass membrane protein</topology>
    </subcellularLocation>
    <subcellularLocation>
        <location evidence="14">Cell membrane</location>
        <topology evidence="14">Multi-pass membrane protein</topology>
    </subcellularLocation>
</comment>
<keyword evidence="8 14" id="KW-1133">Transmembrane helix</keyword>
<keyword evidence="5" id="KW-0997">Cell inner membrane</keyword>
<feature type="disulfide bond" description="Redox-active" evidence="14">
    <location>
        <begin position="36"/>
        <end position="39"/>
    </location>
</feature>
<dbReference type="PANTHER" id="PTHR36570">
    <property type="entry name" value="DISULFIDE BOND FORMATION PROTEIN B"/>
    <property type="match status" value="1"/>
</dbReference>
<comment type="function">
    <text evidence="14">Required for disulfide bond formation in some periplasmic proteins. Acts by oxidizing the DsbA protein.</text>
</comment>